<feature type="non-terminal residue" evidence="4">
    <location>
        <position position="540"/>
    </location>
</feature>
<feature type="region of interest" description="Disordered" evidence="1">
    <location>
        <begin position="1"/>
        <end position="22"/>
    </location>
</feature>
<evidence type="ECO:0000256" key="2">
    <source>
        <dbReference type="SAM" id="Phobius"/>
    </source>
</evidence>
<proteinExistence type="predicted"/>
<gene>
    <name evidence="4" type="ORF">GHK86_11455</name>
</gene>
<feature type="compositionally biased region" description="Low complexity" evidence="1">
    <location>
        <begin position="453"/>
        <end position="504"/>
    </location>
</feature>
<dbReference type="InterPro" id="IPR013830">
    <property type="entry name" value="SGNH_hydro"/>
</dbReference>
<evidence type="ECO:0000313" key="5">
    <source>
        <dbReference type="Proteomes" id="UP000437736"/>
    </source>
</evidence>
<comment type="caution">
    <text evidence="4">The sequence shown here is derived from an EMBL/GenBank/DDBJ whole genome shotgun (WGS) entry which is preliminary data.</text>
</comment>
<dbReference type="Pfam" id="PF13472">
    <property type="entry name" value="Lipase_GDSL_2"/>
    <property type="match status" value="1"/>
</dbReference>
<feature type="region of interest" description="Disordered" evidence="1">
    <location>
        <begin position="453"/>
        <end position="509"/>
    </location>
</feature>
<dbReference type="Proteomes" id="UP000437736">
    <property type="component" value="Unassembled WGS sequence"/>
</dbReference>
<reference evidence="4 5" key="1">
    <citation type="submission" date="2019-11" db="EMBL/GenBank/DDBJ databases">
        <title>Acidiferrimicrobium australis gen. nov., sp. nov., an acidophilic and obligately heterotrophic, member of the Actinobacteria that catalyses dissimilatory oxido- reduction of iron isolated from metal-rich acidic water in Chile.</title>
        <authorList>
            <person name="Gonzalez D."/>
            <person name="Huber K."/>
            <person name="Hedrich S."/>
            <person name="Rojas-Villalobos C."/>
            <person name="Quatrini R."/>
            <person name="Dinamarca M.A."/>
            <person name="Schwarz A."/>
            <person name="Canales C."/>
            <person name="Nancucheo I."/>
        </authorList>
    </citation>
    <scope>NUCLEOTIDE SEQUENCE [LARGE SCALE GENOMIC DNA]</scope>
    <source>
        <strain evidence="4 5">USS-CCA1</strain>
    </source>
</reference>
<protein>
    <recommendedName>
        <fullName evidence="3">SGNH hydrolase-type esterase domain-containing protein</fullName>
    </recommendedName>
</protein>
<dbReference type="PANTHER" id="PTHR43784">
    <property type="entry name" value="GDSL-LIKE LIPASE/ACYLHYDROLASE, PUTATIVE (AFU_ORTHOLOGUE AFUA_2G00820)-RELATED"/>
    <property type="match status" value="1"/>
</dbReference>
<accession>A0ABW9QU00</accession>
<dbReference type="InterPro" id="IPR036514">
    <property type="entry name" value="SGNH_hydro_sf"/>
</dbReference>
<evidence type="ECO:0000313" key="4">
    <source>
        <dbReference type="EMBL" id="MST33330.1"/>
    </source>
</evidence>
<feature type="compositionally biased region" description="Low complexity" evidence="1">
    <location>
        <begin position="1"/>
        <end position="17"/>
    </location>
</feature>
<evidence type="ECO:0000256" key="1">
    <source>
        <dbReference type="SAM" id="MobiDB-lite"/>
    </source>
</evidence>
<dbReference type="InterPro" id="IPR053140">
    <property type="entry name" value="GDSL_Rv0518-like"/>
</dbReference>
<dbReference type="PANTHER" id="PTHR43784:SF2">
    <property type="entry name" value="GDSL-LIKE LIPASE_ACYLHYDROLASE, PUTATIVE (AFU_ORTHOLOGUE AFUA_2G00820)-RELATED"/>
    <property type="match status" value="1"/>
</dbReference>
<organism evidence="4 5">
    <name type="scientific">Acidiferrimicrobium australe</name>
    <dbReference type="NCBI Taxonomy" id="2664430"/>
    <lineage>
        <taxon>Bacteria</taxon>
        <taxon>Bacillati</taxon>
        <taxon>Actinomycetota</taxon>
        <taxon>Acidimicrobiia</taxon>
        <taxon>Acidimicrobiales</taxon>
        <taxon>Acidimicrobiaceae</taxon>
        <taxon>Acidiferrimicrobium</taxon>
    </lineage>
</organism>
<dbReference type="EMBL" id="WJHE01000562">
    <property type="protein sequence ID" value="MST33330.1"/>
    <property type="molecule type" value="Genomic_DNA"/>
</dbReference>
<keyword evidence="2" id="KW-0472">Membrane</keyword>
<keyword evidence="2" id="KW-0812">Transmembrane</keyword>
<sequence length="540" mass="53802">AAWAAGTTGATGTTGTTGAAGTGTTGVVGSAGSDWVPSFTSAMAWTPGQAVDATVRQVVPLGVGGTLVRVQLANTFGTGPLAVGAATVGVQAVGAAAIPGSLHALTFGGVAGVEVPVGGTVWSDPLPLATSAGENLLVSVWVSGPAIVSAHYDAGPMSYATADYGGDQTMAAAGTGFGLPSTWDRWVSTVDVAGGGPTTATVVFGDSISDGFNKHCGFADACQLTTPWPTWLQKRITQLPAAEQAAVVDESITANTLTTINTPKADQFRVGGGGPPGLSRMAADLLDQPGVRRVILLLGTNDLWFGATAGQLIAGYRTFVARAEARGIEVIGSTLLPRAGSEGWTATDEQRRNVVNHWILTSHTFPVVLDLAAVVANVYNGACQPDQMFPPFDSGDSLHPDTAGQLAMANAIPTTLVGAPSTAELAPLTRAVPTSGCPHPVVVRDTYAAGASGTAAPATTVPSTTTPSTTTPSTTAPTGTTPTGTSAPSTTPPGTSATAASSTGAGSGPGGVGSLAGAVVVILVLAVAAAFEARRRQLRR</sequence>
<feature type="transmembrane region" description="Helical" evidence="2">
    <location>
        <begin position="511"/>
        <end position="531"/>
    </location>
</feature>
<keyword evidence="2" id="KW-1133">Transmembrane helix</keyword>
<keyword evidence="5" id="KW-1185">Reference proteome</keyword>
<feature type="non-terminal residue" evidence="4">
    <location>
        <position position="1"/>
    </location>
</feature>
<name>A0ABW9QU00_9ACTN</name>
<feature type="domain" description="SGNH hydrolase-type esterase" evidence="3">
    <location>
        <begin position="203"/>
        <end position="405"/>
    </location>
</feature>
<evidence type="ECO:0000259" key="3">
    <source>
        <dbReference type="Pfam" id="PF13472"/>
    </source>
</evidence>
<dbReference type="Gene3D" id="3.40.50.1110">
    <property type="entry name" value="SGNH hydrolase"/>
    <property type="match status" value="1"/>
</dbReference>
<dbReference type="SUPFAM" id="SSF52266">
    <property type="entry name" value="SGNH hydrolase"/>
    <property type="match status" value="1"/>
</dbReference>